<evidence type="ECO:0000259" key="1">
    <source>
        <dbReference type="Pfam" id="PF01182"/>
    </source>
</evidence>
<organism evidence="2 3">
    <name type="scientific">Marinimicrococcus flavescens</name>
    <dbReference type="NCBI Taxonomy" id="3031815"/>
    <lineage>
        <taxon>Bacteria</taxon>
        <taxon>Pseudomonadati</taxon>
        <taxon>Pseudomonadota</taxon>
        <taxon>Alphaproteobacteria</taxon>
        <taxon>Geminicoccales</taxon>
        <taxon>Geminicoccaceae</taxon>
        <taxon>Marinimicrococcus</taxon>
    </lineage>
</organism>
<name>A0AAP3XSX9_9PROT</name>
<dbReference type="SUPFAM" id="SSF100950">
    <property type="entry name" value="NagB/RpiA/CoA transferase-like"/>
    <property type="match status" value="1"/>
</dbReference>
<dbReference type="GO" id="GO:0004342">
    <property type="term" value="F:glucosamine-6-phosphate deaminase activity"/>
    <property type="evidence" value="ECO:0007669"/>
    <property type="project" value="InterPro"/>
</dbReference>
<dbReference type="InterPro" id="IPR004547">
    <property type="entry name" value="Glucosamine6P_isomerase"/>
</dbReference>
<accession>A0AAP3XSX9</accession>
<evidence type="ECO:0000313" key="2">
    <source>
        <dbReference type="EMBL" id="MDF1587293.1"/>
    </source>
</evidence>
<dbReference type="GO" id="GO:0005737">
    <property type="term" value="C:cytoplasm"/>
    <property type="evidence" value="ECO:0007669"/>
    <property type="project" value="TreeGrafter"/>
</dbReference>
<dbReference type="GO" id="GO:0019262">
    <property type="term" value="P:N-acetylneuraminate catabolic process"/>
    <property type="evidence" value="ECO:0007669"/>
    <property type="project" value="TreeGrafter"/>
</dbReference>
<reference evidence="2 3" key="1">
    <citation type="submission" date="2023-03" db="EMBL/GenBank/DDBJ databases">
        <title>YIM 152171 draft genome.</title>
        <authorList>
            <person name="Yang Z."/>
        </authorList>
    </citation>
    <scope>NUCLEOTIDE SEQUENCE [LARGE SCALE GENOMIC DNA]</scope>
    <source>
        <strain evidence="2 3">YIM 152171</strain>
    </source>
</reference>
<dbReference type="GO" id="GO:0042802">
    <property type="term" value="F:identical protein binding"/>
    <property type="evidence" value="ECO:0007669"/>
    <property type="project" value="TreeGrafter"/>
</dbReference>
<dbReference type="GO" id="GO:0005975">
    <property type="term" value="P:carbohydrate metabolic process"/>
    <property type="evidence" value="ECO:0007669"/>
    <property type="project" value="InterPro"/>
</dbReference>
<keyword evidence="3" id="KW-1185">Reference proteome</keyword>
<dbReference type="PANTHER" id="PTHR11280">
    <property type="entry name" value="GLUCOSAMINE-6-PHOSPHATE ISOMERASE"/>
    <property type="match status" value="1"/>
</dbReference>
<dbReference type="InterPro" id="IPR006148">
    <property type="entry name" value="Glc/Gal-6P_isomerase"/>
</dbReference>
<dbReference type="Gene3D" id="3.40.50.1360">
    <property type="match status" value="1"/>
</dbReference>
<dbReference type="Proteomes" id="UP001301140">
    <property type="component" value="Unassembled WGS sequence"/>
</dbReference>
<comment type="caution">
    <text evidence="2">The sequence shown here is derived from an EMBL/GenBank/DDBJ whole genome shotgun (WGS) entry which is preliminary data.</text>
</comment>
<dbReference type="RefSeq" id="WP_327789710.1">
    <property type="nucleotide sequence ID" value="NZ_JARGEQ010000126.1"/>
</dbReference>
<gene>
    <name evidence="2" type="ORF">PZ740_12980</name>
</gene>
<dbReference type="EMBL" id="JARGEQ010000126">
    <property type="protein sequence ID" value="MDF1587293.1"/>
    <property type="molecule type" value="Genomic_DNA"/>
</dbReference>
<proteinExistence type="predicted"/>
<dbReference type="InterPro" id="IPR037171">
    <property type="entry name" value="NagB/RpiA_transferase-like"/>
</dbReference>
<dbReference type="PANTHER" id="PTHR11280:SF6">
    <property type="entry name" value="GLUCOSAMINE-6-PHOSPHATE ISOMERASE NAGB"/>
    <property type="match status" value="1"/>
</dbReference>
<sequence>MDVQMYADRQRMAAAAARVGAAAIGQAIAGRGEATVVLATGMSQFEMLEHLVALPIDWSRVTVFHLDEYVGISPDHGASFRRYLRERFVARVSGLKEFVAIDGDAGDLDAELARLNGALGGREVDVCFAGIGENCHLAFNDPPADFEASDPFIVVRLDEACRRQQLGEGWFPSLEAVPERAISMSIRQIMAARALVISVPDERKAEAVRHALEGPVSPQWPASILQRHDNCHLFLDPPAASLLANPPALIDG</sequence>
<evidence type="ECO:0000313" key="3">
    <source>
        <dbReference type="Proteomes" id="UP001301140"/>
    </source>
</evidence>
<dbReference type="CDD" id="cd01399">
    <property type="entry name" value="GlcN6P_deaminase"/>
    <property type="match status" value="1"/>
</dbReference>
<dbReference type="GO" id="GO:0006043">
    <property type="term" value="P:glucosamine catabolic process"/>
    <property type="evidence" value="ECO:0007669"/>
    <property type="project" value="TreeGrafter"/>
</dbReference>
<dbReference type="GO" id="GO:0006046">
    <property type="term" value="P:N-acetylglucosamine catabolic process"/>
    <property type="evidence" value="ECO:0007669"/>
    <property type="project" value="TreeGrafter"/>
</dbReference>
<dbReference type="AlphaFoldDB" id="A0AAP3XSX9"/>
<dbReference type="Pfam" id="PF01182">
    <property type="entry name" value="Glucosamine_iso"/>
    <property type="match status" value="1"/>
</dbReference>
<feature type="domain" description="Glucosamine/galactosamine-6-phosphate isomerase" evidence="1">
    <location>
        <begin position="8"/>
        <end position="229"/>
    </location>
</feature>
<protein>
    <submittedName>
        <fullName evidence="2">Glucosamine-6-phosphate deaminase</fullName>
    </submittedName>
</protein>